<accession>A0A6J5MVC5</accession>
<sequence>MPNDNNMTDVNETINEPGSASSADSSPNTDTVPQYQEANSAPEVAQSQEPQQDANTSAAVSSTADDKDANKKATLLDVVKAAYEKNQPDSKSSNEGDQQKVANGEKSDDSALKDGIDQKEDPSRLAEKLPFHNHPRWKEMINERDQLKPAAEQYQKITTFMNNNSLSTQEMAEGMQVMALMKNDPVSAYAKLKGYLDNLAPVVGEILPDDIRQKVDDGFIDEESAKELARLKAEKDFHSQRYLEQQSKQERQTSEQNQRAMYESVATWEQVEKAKDPDWSAKYEMVMDRVKSLLSEKQPQNSQEAVEVARRALAEVNSRLRPLAGRSTNLRGPTSSLSSGNTRPAPRSLEDVVRLGLQV</sequence>
<evidence type="ECO:0000313" key="3">
    <source>
        <dbReference type="EMBL" id="CAB4163331.1"/>
    </source>
</evidence>
<feature type="region of interest" description="Disordered" evidence="1">
    <location>
        <begin position="317"/>
        <end position="351"/>
    </location>
</feature>
<organism evidence="2">
    <name type="scientific">uncultured Caudovirales phage</name>
    <dbReference type="NCBI Taxonomy" id="2100421"/>
    <lineage>
        <taxon>Viruses</taxon>
        <taxon>Duplodnaviria</taxon>
        <taxon>Heunggongvirae</taxon>
        <taxon>Uroviricota</taxon>
        <taxon>Caudoviricetes</taxon>
        <taxon>Peduoviridae</taxon>
        <taxon>Maltschvirus</taxon>
        <taxon>Maltschvirus maltsch</taxon>
    </lineage>
</organism>
<proteinExistence type="predicted"/>
<feature type="compositionally biased region" description="Polar residues" evidence="1">
    <location>
        <begin position="1"/>
        <end position="63"/>
    </location>
</feature>
<evidence type="ECO:0000313" key="2">
    <source>
        <dbReference type="EMBL" id="CAB4149807.1"/>
    </source>
</evidence>
<feature type="region of interest" description="Disordered" evidence="1">
    <location>
        <begin position="241"/>
        <end position="261"/>
    </location>
</feature>
<reference evidence="2" key="1">
    <citation type="submission" date="2020-04" db="EMBL/GenBank/DDBJ databases">
        <authorList>
            <person name="Chiriac C."/>
            <person name="Salcher M."/>
            <person name="Ghai R."/>
            <person name="Kavagutti S V."/>
        </authorList>
    </citation>
    <scope>NUCLEOTIDE SEQUENCE</scope>
</reference>
<gene>
    <name evidence="2" type="ORF">UFOVP543_33</name>
    <name evidence="3" type="ORF">UFOVP804_9</name>
</gene>
<feature type="region of interest" description="Disordered" evidence="1">
    <location>
        <begin position="1"/>
        <end position="132"/>
    </location>
</feature>
<name>A0A6J5MVC5_9CAUD</name>
<evidence type="ECO:0000256" key="1">
    <source>
        <dbReference type="SAM" id="MobiDB-lite"/>
    </source>
</evidence>
<dbReference type="EMBL" id="LR796531">
    <property type="protein sequence ID" value="CAB4149807.1"/>
    <property type="molecule type" value="Genomic_DNA"/>
</dbReference>
<feature type="compositionally biased region" description="Basic and acidic residues" evidence="1">
    <location>
        <begin position="82"/>
        <end position="132"/>
    </location>
</feature>
<feature type="compositionally biased region" description="Basic and acidic residues" evidence="1">
    <location>
        <begin position="241"/>
        <end position="253"/>
    </location>
</feature>
<protein>
    <submittedName>
        <fullName evidence="2">Uncharacterized protein</fullName>
    </submittedName>
</protein>
<feature type="compositionally biased region" description="Polar residues" evidence="1">
    <location>
        <begin position="326"/>
        <end position="342"/>
    </location>
</feature>
<dbReference type="EMBL" id="LR796756">
    <property type="protein sequence ID" value="CAB4163331.1"/>
    <property type="molecule type" value="Genomic_DNA"/>
</dbReference>